<dbReference type="GO" id="GO:0016301">
    <property type="term" value="F:kinase activity"/>
    <property type="evidence" value="ECO:0007669"/>
    <property type="project" value="UniProtKB-KW"/>
</dbReference>
<dbReference type="InterPro" id="IPR011009">
    <property type="entry name" value="Kinase-like_dom_sf"/>
</dbReference>
<gene>
    <name evidence="2" type="ORF">SAMN05660772_02379</name>
</gene>
<organism evidence="2 3">
    <name type="scientific">Pasteurella testudinis DSM 23072</name>
    <dbReference type="NCBI Taxonomy" id="1122938"/>
    <lineage>
        <taxon>Bacteria</taxon>
        <taxon>Pseudomonadati</taxon>
        <taxon>Pseudomonadota</taxon>
        <taxon>Gammaproteobacteria</taxon>
        <taxon>Pasteurellales</taxon>
        <taxon>Pasteurellaceae</taxon>
        <taxon>Pasteurella</taxon>
    </lineage>
</organism>
<dbReference type="Gene3D" id="3.90.1200.10">
    <property type="match status" value="1"/>
</dbReference>
<dbReference type="AlphaFoldDB" id="A0A1W1UV32"/>
<dbReference type="PANTHER" id="PTHR40086:SF1">
    <property type="entry name" value="CELL CYCLE REGULATOR CCRZ"/>
    <property type="match status" value="1"/>
</dbReference>
<evidence type="ECO:0000313" key="3">
    <source>
        <dbReference type="Proteomes" id="UP000192408"/>
    </source>
</evidence>
<dbReference type="RefSeq" id="WP_084257055.1">
    <property type="nucleotide sequence ID" value="NZ_FWWV01000016.1"/>
</dbReference>
<dbReference type="InterPro" id="IPR002575">
    <property type="entry name" value="Aminoglycoside_PTrfase"/>
</dbReference>
<dbReference type="Proteomes" id="UP000192408">
    <property type="component" value="Unassembled WGS sequence"/>
</dbReference>
<evidence type="ECO:0000313" key="2">
    <source>
        <dbReference type="EMBL" id="SMB84886.1"/>
    </source>
</evidence>
<feature type="domain" description="Aminoglycoside phosphotransferase" evidence="1">
    <location>
        <begin position="67"/>
        <end position="231"/>
    </location>
</feature>
<dbReference type="PANTHER" id="PTHR40086">
    <property type="entry name" value="PHOSPHOTRANSFERASE YTMP-RELATED"/>
    <property type="match status" value="1"/>
</dbReference>
<evidence type="ECO:0000259" key="1">
    <source>
        <dbReference type="Pfam" id="PF01636"/>
    </source>
</evidence>
<dbReference type="STRING" id="1122938.SAMN05660772_02379"/>
<dbReference type="SUPFAM" id="SSF56112">
    <property type="entry name" value="Protein kinase-like (PK-like)"/>
    <property type="match status" value="1"/>
</dbReference>
<protein>
    <submittedName>
        <fullName evidence="2">Thiamine kinase</fullName>
    </submittedName>
</protein>
<reference evidence="3" key="1">
    <citation type="submission" date="2017-04" db="EMBL/GenBank/DDBJ databases">
        <authorList>
            <person name="Varghese N."/>
            <person name="Submissions S."/>
        </authorList>
    </citation>
    <scope>NUCLEOTIDE SEQUENCE [LARGE SCALE GENOMIC DNA]</scope>
    <source>
        <strain evidence="3">DSM 23072</strain>
    </source>
</reference>
<name>A0A1W1UV32_9PAST</name>
<keyword evidence="2" id="KW-0418">Kinase</keyword>
<proteinExistence type="predicted"/>
<accession>A0A1W1UV32</accession>
<dbReference type="EMBL" id="FWWV01000016">
    <property type="protein sequence ID" value="SMB84886.1"/>
    <property type="molecule type" value="Genomic_DNA"/>
</dbReference>
<dbReference type="Pfam" id="PF01636">
    <property type="entry name" value="APH"/>
    <property type="match status" value="1"/>
</dbReference>
<keyword evidence="3" id="KW-1185">Reference proteome</keyword>
<sequence>MALTDILQADFWSGKVVACKRVQGLSDGAYCVTVEQDEPSGQQHFLLRLQTEAAQCLGAKRYLEGDILFNLQALPFVPKVFYQGQDFLVLEWIDGTAPRKWNNSLLVQLAKRLQNLHHYSVLHCNELAVVPHLDLIQHIFLLLQQLPTEQQGSWLLMLDKLVPFEETDIQVVGHHDLHLQNLVMSQKSGLNIIDWEYASLSNPALELAFFFANNTLSEKQQKYFLNQYIKNNHLITQERAFIRSIASYYPWVKMVNRLWQCSKACNPDPQYTE</sequence>
<dbReference type="InterPro" id="IPR052077">
    <property type="entry name" value="CcrZ_PhaseVar_Mediator"/>
</dbReference>
<keyword evidence="2" id="KW-0808">Transferase</keyword>